<feature type="transmembrane region" description="Helical" evidence="9">
    <location>
        <begin position="80"/>
        <end position="98"/>
    </location>
</feature>
<dbReference type="PANTHER" id="PTHR23294">
    <property type="entry name" value="ET TRANSLATION PRODUCT-RELATED"/>
    <property type="match status" value="1"/>
</dbReference>
<evidence type="ECO:0000256" key="7">
    <source>
        <dbReference type="ARBA" id="ARBA00040302"/>
    </source>
</evidence>
<dbReference type="InterPro" id="IPR010291">
    <property type="entry name" value="Ion_channel_UNC-93"/>
</dbReference>
<reference evidence="11" key="1">
    <citation type="submission" date="2015-11" db="EMBL/GenBank/DDBJ databases">
        <title>De novo transcriptome assembly of four potential Pierce s Disease insect vectors from Arizona vineyards.</title>
        <authorList>
            <person name="Tassone E.E."/>
        </authorList>
    </citation>
    <scope>NUCLEOTIDE SEQUENCE</scope>
</reference>
<dbReference type="InterPro" id="IPR036259">
    <property type="entry name" value="MFS_trans_sf"/>
</dbReference>
<organism evidence="11">
    <name type="scientific">Homalodisca liturata</name>
    <dbReference type="NCBI Taxonomy" id="320908"/>
    <lineage>
        <taxon>Eukaryota</taxon>
        <taxon>Metazoa</taxon>
        <taxon>Ecdysozoa</taxon>
        <taxon>Arthropoda</taxon>
        <taxon>Hexapoda</taxon>
        <taxon>Insecta</taxon>
        <taxon>Pterygota</taxon>
        <taxon>Neoptera</taxon>
        <taxon>Paraneoptera</taxon>
        <taxon>Hemiptera</taxon>
        <taxon>Auchenorrhyncha</taxon>
        <taxon>Membracoidea</taxon>
        <taxon>Cicadellidae</taxon>
        <taxon>Cicadellinae</taxon>
        <taxon>Proconiini</taxon>
        <taxon>Homalodisca</taxon>
    </lineage>
</organism>
<evidence type="ECO:0000256" key="4">
    <source>
        <dbReference type="ARBA" id="ARBA00022989"/>
    </source>
</evidence>
<protein>
    <recommendedName>
        <fullName evidence="7">UNC93-like protein MFSD11</fullName>
    </recommendedName>
    <alternativeName>
        <fullName evidence="8">Major facilitator superfamily domain-containing protein 11</fullName>
    </alternativeName>
</protein>
<dbReference type="Gene3D" id="1.20.1250.20">
    <property type="entry name" value="MFS general substrate transporter like domains"/>
    <property type="match status" value="1"/>
</dbReference>
<evidence type="ECO:0000256" key="6">
    <source>
        <dbReference type="ARBA" id="ARBA00023180"/>
    </source>
</evidence>
<name>A0A1B6HPU2_9HEMI</name>
<dbReference type="InterPro" id="IPR051617">
    <property type="entry name" value="UNC-93-like_regulator"/>
</dbReference>
<keyword evidence="10" id="KW-0732">Signal</keyword>
<comment type="subcellular location">
    <subcellularLocation>
        <location evidence="1">Membrane</location>
        <topology evidence="1">Multi-pass membrane protein</topology>
    </subcellularLocation>
</comment>
<feature type="transmembrane region" description="Helical" evidence="9">
    <location>
        <begin position="296"/>
        <end position="316"/>
    </location>
</feature>
<evidence type="ECO:0000256" key="10">
    <source>
        <dbReference type="SAM" id="SignalP"/>
    </source>
</evidence>
<evidence type="ECO:0000256" key="1">
    <source>
        <dbReference type="ARBA" id="ARBA00004141"/>
    </source>
</evidence>
<dbReference type="SUPFAM" id="SSF103473">
    <property type="entry name" value="MFS general substrate transporter"/>
    <property type="match status" value="1"/>
</dbReference>
<feature type="transmembrane region" description="Helical" evidence="9">
    <location>
        <begin position="141"/>
        <end position="162"/>
    </location>
</feature>
<sequence length="436" mass="47983">MLIPISRELTCILSLSLSFMILFSSDGTMQNMQKIIISSISDDRANFEVEGYTVTGVMYTVFSVSLWFGPYVNNAVGPKFTMFFASIGYLGVTVPCLIENEWAIYGGTVICGIAAGCLWPAEGHYMIENSSPETTARNVGIFWSIMKSSTLWGNLFVYYKFHGKQYIDRATRETVLYFLVAINILAIASFLVLPSSTSDHKTEGYSPSKTAKKCWSILTSRNMFWLVFTFSYTGLQQAFTDGIYSPSIGFTLAFGNSAKELVALSGIVLSIGGILGAIAPVVLSNWIRRHRYARRSIVLIGCTGQLLAYLITFINLPDTAVFGNTDQLSLITPSATLALTGSLLLSFGDSCLNTQIYSIIADLYREISAEAIAYYKFVKAVLVATSFYWCSHVGLHTQVVILSTCAVVGVFCFFVADSDITDSRTHPTKKDTQSKQ</sequence>
<feature type="transmembrane region" description="Helical" evidence="9">
    <location>
        <begin position="336"/>
        <end position="360"/>
    </location>
</feature>
<dbReference type="AlphaFoldDB" id="A0A1B6HPU2"/>
<dbReference type="Pfam" id="PF05978">
    <property type="entry name" value="UNC-93"/>
    <property type="match status" value="1"/>
</dbReference>
<feature type="transmembrane region" description="Helical" evidence="9">
    <location>
        <begin position="103"/>
        <end position="121"/>
    </location>
</feature>
<dbReference type="GO" id="GO:0016020">
    <property type="term" value="C:membrane"/>
    <property type="evidence" value="ECO:0007669"/>
    <property type="project" value="UniProtKB-SubCell"/>
</dbReference>
<evidence type="ECO:0000256" key="2">
    <source>
        <dbReference type="ARBA" id="ARBA00009172"/>
    </source>
</evidence>
<feature type="transmembrane region" description="Helical" evidence="9">
    <location>
        <begin position="395"/>
        <end position="416"/>
    </location>
</feature>
<proteinExistence type="inferred from homology"/>
<feature type="signal peptide" evidence="10">
    <location>
        <begin position="1"/>
        <end position="27"/>
    </location>
</feature>
<keyword evidence="6" id="KW-0325">Glycoprotein</keyword>
<evidence type="ECO:0000256" key="3">
    <source>
        <dbReference type="ARBA" id="ARBA00022692"/>
    </source>
</evidence>
<keyword evidence="3 9" id="KW-0812">Transmembrane</keyword>
<keyword evidence="4 9" id="KW-1133">Transmembrane helix</keyword>
<feature type="chain" id="PRO_5008584555" description="UNC93-like protein MFSD11" evidence="10">
    <location>
        <begin position="28"/>
        <end position="436"/>
    </location>
</feature>
<comment type="similarity">
    <text evidence="2">Belongs to the unc-93 family.</text>
</comment>
<evidence type="ECO:0000256" key="9">
    <source>
        <dbReference type="SAM" id="Phobius"/>
    </source>
</evidence>
<feature type="transmembrane region" description="Helical" evidence="9">
    <location>
        <begin position="261"/>
        <end position="284"/>
    </location>
</feature>
<feature type="transmembrane region" description="Helical" evidence="9">
    <location>
        <begin position="174"/>
        <end position="193"/>
    </location>
</feature>
<keyword evidence="5 9" id="KW-0472">Membrane</keyword>
<dbReference type="PANTHER" id="PTHR23294:SF0">
    <property type="entry name" value="UNC93-LIKE PROTEIN MFSD11"/>
    <property type="match status" value="1"/>
</dbReference>
<evidence type="ECO:0000256" key="5">
    <source>
        <dbReference type="ARBA" id="ARBA00023136"/>
    </source>
</evidence>
<feature type="transmembrane region" description="Helical" evidence="9">
    <location>
        <begin position="49"/>
        <end position="68"/>
    </location>
</feature>
<evidence type="ECO:0000256" key="8">
    <source>
        <dbReference type="ARBA" id="ARBA00041910"/>
    </source>
</evidence>
<evidence type="ECO:0000313" key="11">
    <source>
        <dbReference type="EMBL" id="JAS76700.1"/>
    </source>
</evidence>
<dbReference type="EMBL" id="GECU01031006">
    <property type="protein sequence ID" value="JAS76700.1"/>
    <property type="molecule type" value="Transcribed_RNA"/>
</dbReference>
<feature type="transmembrane region" description="Helical" evidence="9">
    <location>
        <begin position="372"/>
        <end position="389"/>
    </location>
</feature>
<gene>
    <name evidence="11" type="ORF">g.20539</name>
</gene>
<accession>A0A1B6HPU2</accession>